<evidence type="ECO:0000256" key="1">
    <source>
        <dbReference type="SAM" id="Coils"/>
    </source>
</evidence>
<keyword evidence="2" id="KW-0812">Transmembrane</keyword>
<evidence type="ECO:0000256" key="2">
    <source>
        <dbReference type="SAM" id="Phobius"/>
    </source>
</evidence>
<keyword evidence="1" id="KW-0175">Coiled coil</keyword>
<proteinExistence type="predicted"/>
<name>A0A8S5PX98_9CAUD</name>
<keyword evidence="2" id="KW-0472">Membrane</keyword>
<evidence type="ECO:0000313" key="3">
    <source>
        <dbReference type="EMBL" id="DAE11384.1"/>
    </source>
</evidence>
<organism evidence="3">
    <name type="scientific">Myoviridae sp. ctWiL39</name>
    <dbReference type="NCBI Taxonomy" id="2825120"/>
    <lineage>
        <taxon>Viruses</taxon>
        <taxon>Duplodnaviria</taxon>
        <taxon>Heunggongvirae</taxon>
        <taxon>Uroviricota</taxon>
        <taxon>Caudoviricetes</taxon>
    </lineage>
</organism>
<feature type="transmembrane region" description="Helical" evidence="2">
    <location>
        <begin position="29"/>
        <end position="48"/>
    </location>
</feature>
<protein>
    <submittedName>
        <fullName evidence="3">Uncharacterized protein</fullName>
    </submittedName>
</protein>
<sequence>MTLIEDIARDAATEIRRLKQELRAAKRTVYSLLVILLAAVIGIVLMLGGGK</sequence>
<dbReference type="EMBL" id="BK015531">
    <property type="protein sequence ID" value="DAE11384.1"/>
    <property type="molecule type" value="Genomic_DNA"/>
</dbReference>
<keyword evidence="2" id="KW-1133">Transmembrane helix</keyword>
<reference evidence="3" key="1">
    <citation type="journal article" date="2021" name="Proc. Natl. Acad. Sci. U.S.A.">
        <title>A Catalog of Tens of Thousands of Viruses from Human Metagenomes Reveals Hidden Associations with Chronic Diseases.</title>
        <authorList>
            <person name="Tisza M.J."/>
            <person name="Buck C.B."/>
        </authorList>
    </citation>
    <scope>NUCLEOTIDE SEQUENCE</scope>
    <source>
        <strain evidence="3">CtWiL39</strain>
    </source>
</reference>
<accession>A0A8S5PX98</accession>
<feature type="coiled-coil region" evidence="1">
    <location>
        <begin position="1"/>
        <end position="28"/>
    </location>
</feature>